<evidence type="ECO:0000256" key="2">
    <source>
        <dbReference type="ARBA" id="ARBA00022670"/>
    </source>
</evidence>
<dbReference type="SUPFAM" id="SSF52096">
    <property type="entry name" value="ClpP/crotonase"/>
    <property type="match status" value="1"/>
</dbReference>
<dbReference type="PROSITE" id="PS50106">
    <property type="entry name" value="PDZ"/>
    <property type="match status" value="1"/>
</dbReference>
<dbReference type="Proteomes" id="UP000244168">
    <property type="component" value="Unassembled WGS sequence"/>
</dbReference>
<evidence type="ECO:0000256" key="3">
    <source>
        <dbReference type="ARBA" id="ARBA00022801"/>
    </source>
</evidence>
<dbReference type="CDD" id="cd07560">
    <property type="entry name" value="Peptidase_S41_CPP"/>
    <property type="match status" value="1"/>
</dbReference>
<dbReference type="SMART" id="SM00245">
    <property type="entry name" value="TSPc"/>
    <property type="match status" value="1"/>
</dbReference>
<dbReference type="InterPro" id="IPR040573">
    <property type="entry name" value="TSP_N"/>
</dbReference>
<evidence type="ECO:0000256" key="6">
    <source>
        <dbReference type="SAM" id="Coils"/>
    </source>
</evidence>
<dbReference type="GO" id="GO:0008236">
    <property type="term" value="F:serine-type peptidase activity"/>
    <property type="evidence" value="ECO:0007669"/>
    <property type="project" value="UniProtKB-KW"/>
</dbReference>
<evidence type="ECO:0000313" key="9">
    <source>
        <dbReference type="Proteomes" id="UP000244168"/>
    </source>
</evidence>
<reference evidence="8 9" key="1">
    <citation type="submission" date="2018-04" db="EMBL/GenBank/DDBJ databases">
        <title>Genomic Encyclopedia of Archaeal and Bacterial Type Strains, Phase II (KMG-II): from individual species to whole genera.</title>
        <authorList>
            <person name="Goeker M."/>
        </authorList>
    </citation>
    <scope>NUCLEOTIDE SEQUENCE [LARGE SCALE GENOMIC DNA]</scope>
    <source>
        <strain evidence="8 9">DSM 26809</strain>
    </source>
</reference>
<dbReference type="Pfam" id="PF03572">
    <property type="entry name" value="Peptidase_S41"/>
    <property type="match status" value="1"/>
</dbReference>
<dbReference type="Pfam" id="PF00595">
    <property type="entry name" value="PDZ"/>
    <property type="match status" value="1"/>
</dbReference>
<dbReference type="InterPro" id="IPR005151">
    <property type="entry name" value="Tail-specific_protease"/>
</dbReference>
<keyword evidence="4 5" id="KW-0720">Serine protease</keyword>
<dbReference type="CDD" id="cd06782">
    <property type="entry name" value="cpPDZ_CPP-like"/>
    <property type="match status" value="1"/>
</dbReference>
<evidence type="ECO:0000256" key="4">
    <source>
        <dbReference type="ARBA" id="ARBA00022825"/>
    </source>
</evidence>
<dbReference type="SMART" id="SM00228">
    <property type="entry name" value="PDZ"/>
    <property type="match status" value="1"/>
</dbReference>
<dbReference type="InterPro" id="IPR029045">
    <property type="entry name" value="ClpP/crotonase-like_dom_sf"/>
</dbReference>
<keyword evidence="6" id="KW-0175">Coiled coil</keyword>
<dbReference type="GO" id="GO:0030288">
    <property type="term" value="C:outer membrane-bounded periplasmic space"/>
    <property type="evidence" value="ECO:0007669"/>
    <property type="project" value="TreeGrafter"/>
</dbReference>
<dbReference type="SUPFAM" id="SSF50156">
    <property type="entry name" value="PDZ domain-like"/>
    <property type="match status" value="1"/>
</dbReference>
<dbReference type="NCBIfam" id="TIGR00225">
    <property type="entry name" value="prc"/>
    <property type="match status" value="1"/>
</dbReference>
<dbReference type="PANTHER" id="PTHR32060">
    <property type="entry name" value="TAIL-SPECIFIC PROTEASE"/>
    <property type="match status" value="1"/>
</dbReference>
<accession>A0A2T5JDN8</accession>
<dbReference type="InterPro" id="IPR001478">
    <property type="entry name" value="PDZ"/>
</dbReference>
<keyword evidence="2 5" id="KW-0645">Protease</keyword>
<dbReference type="InterPro" id="IPR020992">
    <property type="entry name" value="Tail_Prtase_C"/>
</dbReference>
<dbReference type="Gene3D" id="2.30.42.10">
    <property type="match status" value="1"/>
</dbReference>
<keyword evidence="9" id="KW-1185">Reference proteome</keyword>
<dbReference type="Gene3D" id="3.90.226.10">
    <property type="entry name" value="2-enoyl-CoA Hydratase, Chain A, domain 1"/>
    <property type="match status" value="1"/>
</dbReference>
<dbReference type="PANTHER" id="PTHR32060:SF22">
    <property type="entry name" value="CARBOXYL-TERMINAL-PROCESSING PEPTIDASE 3, CHLOROPLASTIC"/>
    <property type="match status" value="1"/>
</dbReference>
<feature type="coiled-coil region" evidence="6">
    <location>
        <begin position="192"/>
        <end position="219"/>
    </location>
</feature>
<dbReference type="InterPro" id="IPR004447">
    <property type="entry name" value="Peptidase_S41A"/>
</dbReference>
<dbReference type="InterPro" id="IPR036034">
    <property type="entry name" value="PDZ_sf"/>
</dbReference>
<name>A0A2T5JDN8_9SPHI</name>
<gene>
    <name evidence="8" type="ORF">C8P68_102706</name>
</gene>
<dbReference type="Pfam" id="PF11818">
    <property type="entry name" value="DUF3340"/>
    <property type="match status" value="1"/>
</dbReference>
<proteinExistence type="inferred from homology"/>
<comment type="caution">
    <text evidence="8">The sequence shown here is derived from an EMBL/GenBank/DDBJ whole genome shotgun (WGS) entry which is preliminary data.</text>
</comment>
<evidence type="ECO:0000259" key="7">
    <source>
        <dbReference type="PROSITE" id="PS50106"/>
    </source>
</evidence>
<dbReference type="FunFam" id="3.90.226.10:FF:000090">
    <property type="entry name" value="Tail-specific protease"/>
    <property type="match status" value="1"/>
</dbReference>
<evidence type="ECO:0000256" key="5">
    <source>
        <dbReference type="RuleBase" id="RU004404"/>
    </source>
</evidence>
<dbReference type="AlphaFoldDB" id="A0A2T5JDN8"/>
<comment type="similarity">
    <text evidence="1 5">Belongs to the peptidase S41A family.</text>
</comment>
<keyword evidence="3 5" id="KW-0378">Hydrolase</keyword>
<dbReference type="GO" id="GO:0006508">
    <property type="term" value="P:proteolysis"/>
    <property type="evidence" value="ECO:0007669"/>
    <property type="project" value="UniProtKB-KW"/>
</dbReference>
<sequence length="735" mass="82016">MLDINPDLKTTKDMFKKLYVILILGSALACKAAPAKMISVPGSNDVQPDEQQSVVCRTITSFISSYNYKKVELNDSISSLIFDRYLKALDENHNYLLASDVKDFEKYRTVLDDDLKSGNLNDAFYIFNVYQKRYNEHVKYSLAQIDKPFDYNQNETFTYDRDNLPWIASQADMDKLWTQRVKYDLLNLKMASADMAKNKETLRKRYENLLSQSNKLSNQDVFQLFMDAFTNSIDPHTNYFNPSNAANFNIDMSRSLEGIGASLNTENEYVTIKSVVPGGPADKSKQISIDDRIIGVAQGADGEFTEVIGWRIDNAIALIRGKKGTIVRLKILPKGKSASDKPKIVEMVREKIILQDQSAKKEIRTYNNNGKQVKIGIISIPAFYVDFNAYKAGDANYKSTTRDVRLILDTLKKNNVDGVVIDLRENGGGSLMEAIELAGLFIKEGPVVQVRDTQNKIEVDQDEDPSISWTGPMAVLVDRFSASASEIFSGAIQDYGRGLIIGTQTYGKGTVQSPIDLDKVISPSVKNLLASLAGKNTKSAAVGNGSQSQFGQLNLTIAKFYRISGNATQHKGVTPDIKFPSVIPMDKYGEDTESSALPFDMINKSDYSTVGSFSNVLPQLNKLHDQRMATNPNYKYLLDDIADFKKRDAEKSVTLNEQSLKQQRDADEARTFDRNNKRRVAMGLQPLKKGETAKPAAVAKKEADDLDFLKIEAGQILTDYIGMDNKVTNVPAPKQ</sequence>
<dbReference type="GO" id="GO:0007165">
    <property type="term" value="P:signal transduction"/>
    <property type="evidence" value="ECO:0007669"/>
    <property type="project" value="TreeGrafter"/>
</dbReference>
<evidence type="ECO:0000256" key="1">
    <source>
        <dbReference type="ARBA" id="ARBA00009179"/>
    </source>
</evidence>
<dbReference type="GO" id="GO:0004175">
    <property type="term" value="F:endopeptidase activity"/>
    <property type="evidence" value="ECO:0007669"/>
    <property type="project" value="TreeGrafter"/>
</dbReference>
<evidence type="ECO:0000313" key="8">
    <source>
        <dbReference type="EMBL" id="PTQ99876.1"/>
    </source>
</evidence>
<feature type="domain" description="PDZ" evidence="7">
    <location>
        <begin position="249"/>
        <end position="320"/>
    </location>
</feature>
<dbReference type="EMBL" id="QAOQ01000002">
    <property type="protein sequence ID" value="PTQ99876.1"/>
    <property type="molecule type" value="Genomic_DNA"/>
</dbReference>
<organism evidence="8 9">
    <name type="scientific">Mucilaginibacter yixingensis</name>
    <dbReference type="NCBI Taxonomy" id="1295612"/>
    <lineage>
        <taxon>Bacteria</taxon>
        <taxon>Pseudomonadati</taxon>
        <taxon>Bacteroidota</taxon>
        <taxon>Sphingobacteriia</taxon>
        <taxon>Sphingobacteriales</taxon>
        <taxon>Sphingobacteriaceae</taxon>
        <taxon>Mucilaginibacter</taxon>
    </lineage>
</organism>
<protein>
    <submittedName>
        <fullName evidence="8">S41A family C-terminal processing peptidase-1</fullName>
    </submittedName>
</protein>
<dbReference type="Pfam" id="PF17804">
    <property type="entry name" value="TSP_NTD"/>
    <property type="match status" value="1"/>
</dbReference>